<dbReference type="SUPFAM" id="SSF56935">
    <property type="entry name" value="Porins"/>
    <property type="match status" value="1"/>
</dbReference>
<feature type="domain" description="TonB-dependent receptor plug" evidence="7">
    <location>
        <begin position="145"/>
        <end position="235"/>
    </location>
</feature>
<dbReference type="KEGG" id="ggr:HKW67_02580"/>
<organism evidence="8 9">
    <name type="scientific">Gemmatimonas groenlandica</name>
    <dbReference type="NCBI Taxonomy" id="2732249"/>
    <lineage>
        <taxon>Bacteria</taxon>
        <taxon>Pseudomonadati</taxon>
        <taxon>Gemmatimonadota</taxon>
        <taxon>Gemmatimonadia</taxon>
        <taxon>Gemmatimonadales</taxon>
        <taxon>Gemmatimonadaceae</taxon>
        <taxon>Gemmatimonas</taxon>
    </lineage>
</organism>
<evidence type="ECO:0000256" key="3">
    <source>
        <dbReference type="ARBA" id="ARBA00023237"/>
    </source>
</evidence>
<dbReference type="Pfam" id="PF00593">
    <property type="entry name" value="TonB_dep_Rec_b-barrel"/>
    <property type="match status" value="1"/>
</dbReference>
<sequence length="928" mass="99601">MRTYAHVLSRFARHLTLAIAAAVVPASTIAAQGADAPVGRITGRIIDATTGQGIAAAGVQVVGTTIGTQSGVDGRYIIARVPAGTVTIQVRRIGYGPKTVTGIIVPANGALTQDISLSTAELQLAAVSVTASSERGTVNEALDKQRTATGIVNSVTAEQIAKSPDGDAAQAIQRVSGVTVQDGRSVFVRGLGERYTVTNLNGARLPSPEPEKRFVPLDIFPSALLQSINTTKTFTPDLAGDFSGASVDIETREFPLRRTYIFSTSIGMNDQATGRQIASAPTVGTEWRASAGAARAVPAQLATARDVANLTTREAMNGAVNSLRNAWTPVQQAGAPNGSLGLSVGGQDPIFGQRVGYLASFTYSTTQEVRADDYQANPIQRDGRPQVLESWQGTGSRRGVLWGGMFNTSTMLGSKNRIALNNTYTRSADNEARQNEGASFGFSGINIQRNTLRYVERTIRSSQLKGEHTIGGRQNLDWTVSSSGVSRREPDRSDLVYAQFTPGGPYAWSDGNPDVARRTFGDLNESNWTGGANYRLAFSDSPNAVKLKMGGSYRTTARDAVNRQFSIVSNSVPVADRNLPAESLFDGRYTTGNANQFNVINVAEDGIYDATERLAAGYAMLELPFGSRLRLIAGARLEDANITVNTSLTNNNTFVSTLKNTDVLPAAVLNFKLSENGQLRASASQTLARPEYRELSPVQYLEVIGGQITRGNGDLVRTLIQNYDLKYELFPNAEEVFSIGVFAKQFDRPIERIDIATGGAPIVSFFNAASASNLGVELEARKNLGNVASALEAFSVFTNLTLMQSTIKVGGDASANTNADRPMMGQAPWVANVGSSWASKSGRISSTLLYSAVGPRIYAAGTIPFPDVKEQTRHVVDFSVRFPVTQLFQLKLDARNLLDAPYKLTQGPVTRESYRMGRQVSVGAQWRR</sequence>
<dbReference type="SUPFAM" id="SSF49464">
    <property type="entry name" value="Carboxypeptidase regulatory domain-like"/>
    <property type="match status" value="1"/>
</dbReference>
<evidence type="ECO:0000259" key="6">
    <source>
        <dbReference type="Pfam" id="PF00593"/>
    </source>
</evidence>
<protein>
    <submittedName>
        <fullName evidence="8">TonB-dependent receptor</fullName>
    </submittedName>
</protein>
<evidence type="ECO:0000259" key="7">
    <source>
        <dbReference type="Pfam" id="PF07715"/>
    </source>
</evidence>
<dbReference type="InterPro" id="IPR008969">
    <property type="entry name" value="CarboxyPept-like_regulatory"/>
</dbReference>
<feature type="domain" description="TonB-dependent receptor-like beta-barrel" evidence="6">
    <location>
        <begin position="488"/>
        <end position="897"/>
    </location>
</feature>
<dbReference type="Gene3D" id="2.60.40.1120">
    <property type="entry name" value="Carboxypeptidase-like, regulatory domain"/>
    <property type="match status" value="1"/>
</dbReference>
<keyword evidence="2 4" id="KW-0472">Membrane</keyword>
<dbReference type="RefSeq" id="WP_171223910.1">
    <property type="nucleotide sequence ID" value="NZ_CP053085.1"/>
</dbReference>
<dbReference type="Pfam" id="PF13620">
    <property type="entry name" value="CarboxypepD_reg"/>
    <property type="match status" value="1"/>
</dbReference>
<evidence type="ECO:0000256" key="2">
    <source>
        <dbReference type="ARBA" id="ARBA00023136"/>
    </source>
</evidence>
<dbReference type="InterPro" id="IPR036942">
    <property type="entry name" value="Beta-barrel_TonB_sf"/>
</dbReference>
<evidence type="ECO:0000313" key="9">
    <source>
        <dbReference type="Proteomes" id="UP000500938"/>
    </source>
</evidence>
<dbReference type="GO" id="GO:0009279">
    <property type="term" value="C:cell outer membrane"/>
    <property type="evidence" value="ECO:0007669"/>
    <property type="project" value="UniProtKB-SubCell"/>
</dbReference>
<evidence type="ECO:0000256" key="5">
    <source>
        <dbReference type="SAM" id="SignalP"/>
    </source>
</evidence>
<comment type="subcellular location">
    <subcellularLocation>
        <location evidence="1 4">Cell outer membrane</location>
    </subcellularLocation>
</comment>
<accession>A0A6M4IH99</accession>
<keyword evidence="5" id="KW-0732">Signal</keyword>
<feature type="chain" id="PRO_5027112784" evidence="5">
    <location>
        <begin position="31"/>
        <end position="928"/>
    </location>
</feature>
<dbReference type="Proteomes" id="UP000500938">
    <property type="component" value="Chromosome"/>
</dbReference>
<dbReference type="Gene3D" id="2.170.130.10">
    <property type="entry name" value="TonB-dependent receptor, plug domain"/>
    <property type="match status" value="1"/>
</dbReference>
<evidence type="ECO:0000256" key="1">
    <source>
        <dbReference type="ARBA" id="ARBA00004442"/>
    </source>
</evidence>
<feature type="signal peptide" evidence="5">
    <location>
        <begin position="1"/>
        <end position="30"/>
    </location>
</feature>
<dbReference type="InterPro" id="IPR000531">
    <property type="entry name" value="Beta-barrel_TonB"/>
</dbReference>
<dbReference type="EMBL" id="CP053085">
    <property type="protein sequence ID" value="QJR34484.1"/>
    <property type="molecule type" value="Genomic_DNA"/>
</dbReference>
<dbReference type="Pfam" id="PF07715">
    <property type="entry name" value="Plug"/>
    <property type="match status" value="1"/>
</dbReference>
<evidence type="ECO:0000313" key="8">
    <source>
        <dbReference type="EMBL" id="QJR34484.1"/>
    </source>
</evidence>
<keyword evidence="3" id="KW-0998">Cell outer membrane</keyword>
<dbReference type="InterPro" id="IPR012910">
    <property type="entry name" value="Plug_dom"/>
</dbReference>
<dbReference type="InterPro" id="IPR037066">
    <property type="entry name" value="Plug_dom_sf"/>
</dbReference>
<keyword evidence="8" id="KW-0675">Receptor</keyword>
<dbReference type="Gene3D" id="2.40.170.20">
    <property type="entry name" value="TonB-dependent receptor, beta-barrel domain"/>
    <property type="match status" value="1"/>
</dbReference>
<evidence type="ECO:0000256" key="4">
    <source>
        <dbReference type="RuleBase" id="RU003357"/>
    </source>
</evidence>
<proteinExistence type="inferred from homology"/>
<dbReference type="AlphaFoldDB" id="A0A6M4IH99"/>
<gene>
    <name evidence="8" type="ORF">HKW67_02580</name>
</gene>
<keyword evidence="4" id="KW-0798">TonB box</keyword>
<dbReference type="PANTHER" id="PTHR40980:SF5">
    <property type="entry name" value="TONB-DEPENDENT RECEPTOR"/>
    <property type="match status" value="1"/>
</dbReference>
<dbReference type="PANTHER" id="PTHR40980">
    <property type="entry name" value="PLUG DOMAIN-CONTAINING PROTEIN"/>
    <property type="match status" value="1"/>
</dbReference>
<reference evidence="8 9" key="1">
    <citation type="submission" date="2020-05" db="EMBL/GenBank/DDBJ databases">
        <title>Complete genome sequence of Gemmatimonas greenlandica TET16.</title>
        <authorList>
            <person name="Zeng Y."/>
        </authorList>
    </citation>
    <scope>NUCLEOTIDE SEQUENCE [LARGE SCALE GENOMIC DNA]</scope>
    <source>
        <strain evidence="8 9">TET16</strain>
    </source>
</reference>
<comment type="similarity">
    <text evidence="4">Belongs to the TonB-dependent receptor family.</text>
</comment>
<name>A0A6M4IH99_9BACT</name>
<keyword evidence="9" id="KW-1185">Reference proteome</keyword>